<feature type="signal peptide" evidence="1">
    <location>
        <begin position="1"/>
        <end position="23"/>
    </location>
</feature>
<sequence length="189" mass="21703">MNRLVLLRGILVPLLLTPTFVSAHEETAIECTGTIKGRGINAPKNIFIPSEEKITQRYLIGRDYIKIPIDGTTKDMTLNLCKANTSHYQFAYNCKITNKQQFIIDWLNEKDLDPSSSTFFKKYLDKPNSVLGDRFISLDRINLSINDEDYSVHSRADAKLINKEIHSNTQTYFIVDEFRGNCKKLQPKL</sequence>
<reference evidence="2" key="1">
    <citation type="submission" date="2020-08" db="EMBL/GenBank/DDBJ databases">
        <title>Novel species isolated from subtropical streams in China.</title>
        <authorList>
            <person name="Lu H."/>
        </authorList>
    </citation>
    <scope>NUCLEOTIDE SEQUENCE</scope>
    <source>
        <strain evidence="2">CY7W</strain>
    </source>
</reference>
<evidence type="ECO:0000313" key="3">
    <source>
        <dbReference type="Proteomes" id="UP000612361"/>
    </source>
</evidence>
<organism evidence="2 3">
    <name type="scientific">Undibacterium rugosum</name>
    <dbReference type="NCBI Taxonomy" id="2762291"/>
    <lineage>
        <taxon>Bacteria</taxon>
        <taxon>Pseudomonadati</taxon>
        <taxon>Pseudomonadota</taxon>
        <taxon>Betaproteobacteria</taxon>
        <taxon>Burkholderiales</taxon>
        <taxon>Oxalobacteraceae</taxon>
        <taxon>Undibacterium</taxon>
    </lineage>
</organism>
<comment type="caution">
    <text evidence="2">The sequence shown here is derived from an EMBL/GenBank/DDBJ whole genome shotgun (WGS) entry which is preliminary data.</text>
</comment>
<proteinExistence type="predicted"/>
<gene>
    <name evidence="2" type="ORF">H8K47_16290</name>
</gene>
<dbReference type="EMBL" id="JACOGG010000024">
    <property type="protein sequence ID" value="MBC3936926.1"/>
    <property type="molecule type" value="Genomic_DNA"/>
</dbReference>
<evidence type="ECO:0000256" key="1">
    <source>
        <dbReference type="SAM" id="SignalP"/>
    </source>
</evidence>
<keyword evidence="1" id="KW-0732">Signal</keyword>
<dbReference type="RefSeq" id="WP_186882450.1">
    <property type="nucleotide sequence ID" value="NZ_JACOGG010000024.1"/>
</dbReference>
<name>A0A923I796_9BURK</name>
<dbReference type="Proteomes" id="UP000612361">
    <property type="component" value="Unassembled WGS sequence"/>
</dbReference>
<accession>A0A923I796</accession>
<keyword evidence="3" id="KW-1185">Reference proteome</keyword>
<evidence type="ECO:0000313" key="2">
    <source>
        <dbReference type="EMBL" id="MBC3936926.1"/>
    </source>
</evidence>
<feature type="chain" id="PRO_5037687232" evidence="1">
    <location>
        <begin position="24"/>
        <end position="189"/>
    </location>
</feature>
<protein>
    <submittedName>
        <fullName evidence="2">Uncharacterized protein</fullName>
    </submittedName>
</protein>
<dbReference type="AlphaFoldDB" id="A0A923I796"/>